<dbReference type="AlphaFoldDB" id="A0A4Y2PAQ8"/>
<dbReference type="Proteomes" id="UP000499080">
    <property type="component" value="Unassembled WGS sequence"/>
</dbReference>
<gene>
    <name evidence="1" type="ORF">AVEN_190179_1</name>
</gene>
<evidence type="ECO:0000313" key="1">
    <source>
        <dbReference type="EMBL" id="GBN49058.1"/>
    </source>
</evidence>
<dbReference type="EMBL" id="BGPR01010996">
    <property type="protein sequence ID" value="GBN49058.1"/>
    <property type="molecule type" value="Genomic_DNA"/>
</dbReference>
<organism evidence="1 2">
    <name type="scientific">Araneus ventricosus</name>
    <name type="common">Orbweaver spider</name>
    <name type="synonym">Epeira ventricosa</name>
    <dbReference type="NCBI Taxonomy" id="182803"/>
    <lineage>
        <taxon>Eukaryota</taxon>
        <taxon>Metazoa</taxon>
        <taxon>Ecdysozoa</taxon>
        <taxon>Arthropoda</taxon>
        <taxon>Chelicerata</taxon>
        <taxon>Arachnida</taxon>
        <taxon>Araneae</taxon>
        <taxon>Araneomorphae</taxon>
        <taxon>Entelegynae</taxon>
        <taxon>Araneoidea</taxon>
        <taxon>Araneidae</taxon>
        <taxon>Araneus</taxon>
    </lineage>
</organism>
<comment type="caution">
    <text evidence="1">The sequence shown here is derived from an EMBL/GenBank/DDBJ whole genome shotgun (WGS) entry which is preliminary data.</text>
</comment>
<name>A0A4Y2PAQ8_ARAVE</name>
<reference evidence="1 2" key="1">
    <citation type="journal article" date="2019" name="Sci. Rep.">
        <title>Orb-weaving spider Araneus ventricosus genome elucidates the spidroin gene catalogue.</title>
        <authorList>
            <person name="Kono N."/>
            <person name="Nakamura H."/>
            <person name="Ohtoshi R."/>
            <person name="Moran D.A.P."/>
            <person name="Shinohara A."/>
            <person name="Yoshida Y."/>
            <person name="Fujiwara M."/>
            <person name="Mori M."/>
            <person name="Tomita M."/>
            <person name="Arakawa K."/>
        </authorList>
    </citation>
    <scope>NUCLEOTIDE SEQUENCE [LARGE SCALE GENOMIC DNA]</scope>
</reference>
<sequence length="128" mass="14811">MFGINVEEYLTADDNLMVFEVDERKERRRRKVNEEDNPISSVISVRNRRRNWKMLVKKLMIQIHRYLYRLQSGVALVEETGVQNLIPISLHLPPVQHVVPPVGQTLSPLLSPVSLVPTGNFLKPFILK</sequence>
<evidence type="ECO:0000313" key="2">
    <source>
        <dbReference type="Proteomes" id="UP000499080"/>
    </source>
</evidence>
<protein>
    <submittedName>
        <fullName evidence="1">Uncharacterized protein</fullName>
    </submittedName>
</protein>
<accession>A0A4Y2PAQ8</accession>
<keyword evidence="2" id="KW-1185">Reference proteome</keyword>
<proteinExistence type="predicted"/>